<sequence>VPACSPPISPSSLQQLQINNHGFNSKLSQEDGANDVQPDKKSRRQKKKKHDDFPPDEPSLIRLKELERMAQTIVDHAHPDGVPEAPINMLRHVVSLRKRSAKFFHAAGLKSKDDRLKRSNATHSHMINILDRMLAKFDQLLAKASPKHQGSETKDDADIVAVDDLTNMSSYLGVYGVYGCRGAAADGDSDDADADSLSRTTTNQSKRSQKAKLKKKKSRAVTKPEAMTEWIDDVDFMTNYTMDMEDEDDDPFDPYMLIYCLFKDFTRSKITSWSGGATTITMNNRRRSTAWPCSPTRPSSCFTSSSKTWRSCWATSTST</sequence>
<reference evidence="3" key="1">
    <citation type="journal article" date="2023" name="Mol. Phylogenet. Evol.">
        <title>Genome-scale phylogeny and comparative genomics of the fungal order Sordariales.</title>
        <authorList>
            <person name="Hensen N."/>
            <person name="Bonometti L."/>
            <person name="Westerberg I."/>
            <person name="Brannstrom I.O."/>
            <person name="Guillou S."/>
            <person name="Cros-Aarteil S."/>
            <person name="Calhoun S."/>
            <person name="Haridas S."/>
            <person name="Kuo A."/>
            <person name="Mondo S."/>
            <person name="Pangilinan J."/>
            <person name="Riley R."/>
            <person name="LaButti K."/>
            <person name="Andreopoulos B."/>
            <person name="Lipzen A."/>
            <person name="Chen C."/>
            <person name="Yan M."/>
            <person name="Daum C."/>
            <person name="Ng V."/>
            <person name="Clum A."/>
            <person name="Steindorff A."/>
            <person name="Ohm R.A."/>
            <person name="Martin F."/>
            <person name="Silar P."/>
            <person name="Natvig D.O."/>
            <person name="Lalanne C."/>
            <person name="Gautier V."/>
            <person name="Ament-Velasquez S.L."/>
            <person name="Kruys A."/>
            <person name="Hutchinson M.I."/>
            <person name="Powell A.J."/>
            <person name="Barry K."/>
            <person name="Miller A.N."/>
            <person name="Grigoriev I.V."/>
            <person name="Debuchy R."/>
            <person name="Gladieux P."/>
            <person name="Hiltunen Thoren M."/>
            <person name="Johannesson H."/>
        </authorList>
    </citation>
    <scope>NUCLEOTIDE SEQUENCE</scope>
    <source>
        <strain evidence="3">CBS 118394</strain>
    </source>
</reference>
<feature type="non-terminal residue" evidence="3">
    <location>
        <position position="1"/>
    </location>
</feature>
<comment type="caution">
    <text evidence="3">The sequence shown here is derived from an EMBL/GenBank/DDBJ whole genome shotgun (WGS) entry which is preliminary data.</text>
</comment>
<evidence type="ECO:0000313" key="3">
    <source>
        <dbReference type="EMBL" id="KAK3312707.1"/>
    </source>
</evidence>
<evidence type="ECO:0000313" key="4">
    <source>
        <dbReference type="Proteomes" id="UP001283341"/>
    </source>
</evidence>
<gene>
    <name evidence="3" type="ORF">B0H66DRAFT_631450</name>
</gene>
<dbReference type="PANTHER" id="PTHR38795:SF1">
    <property type="entry name" value="DUF6604 DOMAIN-CONTAINING PROTEIN"/>
    <property type="match status" value="1"/>
</dbReference>
<protein>
    <recommendedName>
        <fullName evidence="2">DUF6604 domain-containing protein</fullName>
    </recommendedName>
</protein>
<dbReference type="PANTHER" id="PTHR38795">
    <property type="entry name" value="DUF6604 DOMAIN-CONTAINING PROTEIN"/>
    <property type="match status" value="1"/>
</dbReference>
<evidence type="ECO:0000256" key="1">
    <source>
        <dbReference type="SAM" id="MobiDB-lite"/>
    </source>
</evidence>
<dbReference type="EMBL" id="JAUEDM010000008">
    <property type="protein sequence ID" value="KAK3312707.1"/>
    <property type="molecule type" value="Genomic_DNA"/>
</dbReference>
<name>A0AAE0LYT1_9PEZI</name>
<feature type="region of interest" description="Disordered" evidence="1">
    <location>
        <begin position="23"/>
        <end position="58"/>
    </location>
</feature>
<proteinExistence type="predicted"/>
<accession>A0AAE0LYT1</accession>
<dbReference type="AlphaFoldDB" id="A0AAE0LYT1"/>
<evidence type="ECO:0000259" key="2">
    <source>
        <dbReference type="Pfam" id="PF20253"/>
    </source>
</evidence>
<dbReference type="Pfam" id="PF20253">
    <property type="entry name" value="DUF6604"/>
    <property type="match status" value="1"/>
</dbReference>
<keyword evidence="4" id="KW-1185">Reference proteome</keyword>
<organism evidence="3 4">
    <name type="scientific">Apodospora peruviana</name>
    <dbReference type="NCBI Taxonomy" id="516989"/>
    <lineage>
        <taxon>Eukaryota</taxon>
        <taxon>Fungi</taxon>
        <taxon>Dikarya</taxon>
        <taxon>Ascomycota</taxon>
        <taxon>Pezizomycotina</taxon>
        <taxon>Sordariomycetes</taxon>
        <taxon>Sordariomycetidae</taxon>
        <taxon>Sordariales</taxon>
        <taxon>Lasiosphaeriaceae</taxon>
        <taxon>Apodospora</taxon>
    </lineage>
</organism>
<feature type="domain" description="DUF6604" evidence="2">
    <location>
        <begin position="20"/>
        <end position="267"/>
    </location>
</feature>
<dbReference type="Proteomes" id="UP001283341">
    <property type="component" value="Unassembled WGS sequence"/>
</dbReference>
<dbReference type="InterPro" id="IPR046539">
    <property type="entry name" value="DUF6604"/>
</dbReference>
<feature type="compositionally biased region" description="Basic residues" evidence="1">
    <location>
        <begin position="207"/>
        <end position="220"/>
    </location>
</feature>
<reference evidence="3" key="2">
    <citation type="submission" date="2023-06" db="EMBL/GenBank/DDBJ databases">
        <authorList>
            <consortium name="Lawrence Berkeley National Laboratory"/>
            <person name="Haridas S."/>
            <person name="Hensen N."/>
            <person name="Bonometti L."/>
            <person name="Westerberg I."/>
            <person name="Brannstrom I.O."/>
            <person name="Guillou S."/>
            <person name="Cros-Aarteil S."/>
            <person name="Calhoun S."/>
            <person name="Kuo A."/>
            <person name="Mondo S."/>
            <person name="Pangilinan J."/>
            <person name="Riley R."/>
            <person name="Labutti K."/>
            <person name="Andreopoulos B."/>
            <person name="Lipzen A."/>
            <person name="Chen C."/>
            <person name="Yanf M."/>
            <person name="Daum C."/>
            <person name="Ng V."/>
            <person name="Clum A."/>
            <person name="Steindorff A."/>
            <person name="Ohm R."/>
            <person name="Martin F."/>
            <person name="Silar P."/>
            <person name="Natvig D."/>
            <person name="Lalanne C."/>
            <person name="Gautier V."/>
            <person name="Ament-Velasquez S.L."/>
            <person name="Kruys A."/>
            <person name="Hutchinson M.I."/>
            <person name="Powell A.J."/>
            <person name="Barry K."/>
            <person name="Miller A.N."/>
            <person name="Grigoriev I.V."/>
            <person name="Debuchy R."/>
            <person name="Gladieux P."/>
            <person name="Thoren M.H."/>
            <person name="Johannesson H."/>
        </authorList>
    </citation>
    <scope>NUCLEOTIDE SEQUENCE</scope>
    <source>
        <strain evidence="3">CBS 118394</strain>
    </source>
</reference>
<feature type="region of interest" description="Disordered" evidence="1">
    <location>
        <begin position="189"/>
        <end position="220"/>
    </location>
</feature>